<reference evidence="2" key="1">
    <citation type="submission" date="2018-05" db="EMBL/GenBank/DDBJ databases">
        <title>Draft genome of Mucuna pruriens seed.</title>
        <authorList>
            <person name="Nnadi N.E."/>
            <person name="Vos R."/>
            <person name="Hasami M.H."/>
            <person name="Devisetty U.K."/>
            <person name="Aguiy J.C."/>
        </authorList>
    </citation>
    <scope>NUCLEOTIDE SEQUENCE [LARGE SCALE GENOMIC DNA]</scope>
    <source>
        <strain evidence="2">JCA_2017</strain>
    </source>
</reference>
<evidence type="ECO:0000259" key="1">
    <source>
        <dbReference type="Pfam" id="PF13966"/>
    </source>
</evidence>
<dbReference type="AlphaFoldDB" id="A0A371E6W7"/>
<organism evidence="2 3">
    <name type="scientific">Mucuna pruriens</name>
    <name type="common">Velvet bean</name>
    <name type="synonym">Dolichos pruriens</name>
    <dbReference type="NCBI Taxonomy" id="157652"/>
    <lineage>
        <taxon>Eukaryota</taxon>
        <taxon>Viridiplantae</taxon>
        <taxon>Streptophyta</taxon>
        <taxon>Embryophyta</taxon>
        <taxon>Tracheophyta</taxon>
        <taxon>Spermatophyta</taxon>
        <taxon>Magnoliopsida</taxon>
        <taxon>eudicotyledons</taxon>
        <taxon>Gunneridae</taxon>
        <taxon>Pentapetalae</taxon>
        <taxon>rosids</taxon>
        <taxon>fabids</taxon>
        <taxon>Fabales</taxon>
        <taxon>Fabaceae</taxon>
        <taxon>Papilionoideae</taxon>
        <taxon>50 kb inversion clade</taxon>
        <taxon>NPAAA clade</taxon>
        <taxon>indigoferoid/millettioid clade</taxon>
        <taxon>Phaseoleae</taxon>
        <taxon>Mucuna</taxon>
    </lineage>
</organism>
<evidence type="ECO:0000313" key="2">
    <source>
        <dbReference type="EMBL" id="RDX61775.1"/>
    </source>
</evidence>
<keyword evidence="3" id="KW-1185">Reference proteome</keyword>
<name>A0A371E6W7_MUCPR</name>
<gene>
    <name evidence="2" type="ORF">CR513_59963</name>
</gene>
<dbReference type="OrthoDB" id="1436531at2759"/>
<protein>
    <recommendedName>
        <fullName evidence="1">Reverse transcriptase zinc-binding domain-containing protein</fullName>
    </recommendedName>
</protein>
<dbReference type="Pfam" id="PF13966">
    <property type="entry name" value="zf-RVT"/>
    <property type="match status" value="1"/>
</dbReference>
<proteinExistence type="predicted"/>
<accession>A0A371E6W7</accession>
<sequence>MLRCFELVLGLEVNFYKSRLAGVTIEESVTQRYVALLNYRSMTPIYWGQTRGGSQLGNELCKRWKENCPSENINISHLEGECISSIYYSFLPLFYLLFFKFPKGVGHRIEIEGMHNGRDIEMAKGTWEWCFRWKSYWFEWEKQMLEKFVQEINKDGNTGEYTIKAAYALLHEEDDPTNTILFRCLWSIKVPSNVLDFVWRLMLDRIQTEDNMRKRNIVLINSDATFQVVMPNDSTSHFMQHCYALIGCQLFNT</sequence>
<dbReference type="InterPro" id="IPR026960">
    <property type="entry name" value="RVT-Znf"/>
</dbReference>
<feature type="non-terminal residue" evidence="2">
    <location>
        <position position="1"/>
    </location>
</feature>
<evidence type="ECO:0000313" key="3">
    <source>
        <dbReference type="Proteomes" id="UP000257109"/>
    </source>
</evidence>
<dbReference type="EMBL" id="QJKJ01015916">
    <property type="protein sequence ID" value="RDX61775.1"/>
    <property type="molecule type" value="Genomic_DNA"/>
</dbReference>
<feature type="domain" description="Reverse transcriptase zinc-binding" evidence="1">
    <location>
        <begin position="161"/>
        <end position="243"/>
    </location>
</feature>
<comment type="caution">
    <text evidence="2">The sequence shown here is derived from an EMBL/GenBank/DDBJ whole genome shotgun (WGS) entry which is preliminary data.</text>
</comment>
<dbReference type="Proteomes" id="UP000257109">
    <property type="component" value="Unassembled WGS sequence"/>
</dbReference>